<dbReference type="InterPro" id="IPR002347">
    <property type="entry name" value="SDR_fam"/>
</dbReference>
<evidence type="ECO:0000256" key="2">
    <source>
        <dbReference type="RuleBase" id="RU000363"/>
    </source>
</evidence>
<dbReference type="PRINTS" id="PR00080">
    <property type="entry name" value="SDRFAMILY"/>
</dbReference>
<evidence type="ECO:0000256" key="1">
    <source>
        <dbReference type="ARBA" id="ARBA00023002"/>
    </source>
</evidence>
<evidence type="ECO:0000313" key="3">
    <source>
        <dbReference type="EMBL" id="KAF7991644.1"/>
    </source>
</evidence>
<organism evidence="3 4">
    <name type="scientific">Aphidius gifuensis</name>
    <name type="common">Parasitoid wasp</name>
    <dbReference type="NCBI Taxonomy" id="684658"/>
    <lineage>
        <taxon>Eukaryota</taxon>
        <taxon>Metazoa</taxon>
        <taxon>Ecdysozoa</taxon>
        <taxon>Arthropoda</taxon>
        <taxon>Hexapoda</taxon>
        <taxon>Insecta</taxon>
        <taxon>Pterygota</taxon>
        <taxon>Neoptera</taxon>
        <taxon>Endopterygota</taxon>
        <taxon>Hymenoptera</taxon>
        <taxon>Apocrita</taxon>
        <taxon>Ichneumonoidea</taxon>
        <taxon>Braconidae</taxon>
        <taxon>Aphidiinae</taxon>
        <taxon>Aphidius</taxon>
    </lineage>
</organism>
<dbReference type="GO" id="GO:0006631">
    <property type="term" value="P:fatty acid metabolic process"/>
    <property type="evidence" value="ECO:0007669"/>
    <property type="project" value="TreeGrafter"/>
</dbReference>
<keyword evidence="4" id="KW-1185">Reference proteome</keyword>
<dbReference type="EMBL" id="JACMRX010000004">
    <property type="protein sequence ID" value="KAF7991644.1"/>
    <property type="molecule type" value="Genomic_DNA"/>
</dbReference>
<dbReference type="GO" id="GO:0004303">
    <property type="term" value="F:estradiol 17-beta-dehydrogenase [NAD(P)+] activity"/>
    <property type="evidence" value="ECO:0007669"/>
    <property type="project" value="TreeGrafter"/>
</dbReference>
<dbReference type="Gene3D" id="3.40.50.720">
    <property type="entry name" value="NAD(P)-binding Rossmann-like Domain"/>
    <property type="match status" value="1"/>
</dbReference>
<dbReference type="PROSITE" id="PS00061">
    <property type="entry name" value="ADH_SHORT"/>
    <property type="match status" value="1"/>
</dbReference>
<dbReference type="PRINTS" id="PR00081">
    <property type="entry name" value="GDHRDH"/>
</dbReference>
<dbReference type="Pfam" id="PF00106">
    <property type="entry name" value="adh_short"/>
    <property type="match status" value="1"/>
</dbReference>
<protein>
    <submittedName>
        <fullName evidence="3">Uncharacterized protein</fullName>
    </submittedName>
</protein>
<comment type="caution">
    <text evidence="3">The sequence shown here is derived from an EMBL/GenBank/DDBJ whole genome shotgun (WGS) entry which is preliminary data.</text>
</comment>
<gene>
    <name evidence="3" type="ORF">HCN44_010445</name>
</gene>
<dbReference type="PANTHER" id="PTHR43658:SF8">
    <property type="entry name" value="17-BETA-HYDROXYSTEROID DEHYDROGENASE 14-RELATED"/>
    <property type="match status" value="1"/>
</dbReference>
<reference evidence="3 4" key="1">
    <citation type="submission" date="2020-08" db="EMBL/GenBank/DDBJ databases">
        <title>Aphidius gifuensis genome sequencing and assembly.</title>
        <authorList>
            <person name="Du Z."/>
        </authorList>
    </citation>
    <scope>NUCLEOTIDE SEQUENCE [LARGE SCALE GENOMIC DNA]</scope>
    <source>
        <strain evidence="3">YNYX2018</strain>
        <tissue evidence="3">Adults</tissue>
    </source>
</reference>
<accession>A0A834XUT6</accession>
<dbReference type="InterPro" id="IPR020904">
    <property type="entry name" value="Sc_DH/Rdtase_CS"/>
</dbReference>
<proteinExistence type="inferred from homology"/>
<keyword evidence="1" id="KW-0560">Oxidoreductase</keyword>
<dbReference type="GO" id="GO:0008209">
    <property type="term" value="P:androgen metabolic process"/>
    <property type="evidence" value="ECO:0007669"/>
    <property type="project" value="TreeGrafter"/>
</dbReference>
<evidence type="ECO:0000313" key="4">
    <source>
        <dbReference type="Proteomes" id="UP000639338"/>
    </source>
</evidence>
<name>A0A834XUT6_APHGI</name>
<comment type="similarity">
    <text evidence="2">Belongs to the short-chain dehydrogenases/reductases (SDR) family.</text>
</comment>
<dbReference type="GO" id="GO:0008210">
    <property type="term" value="P:estrogen metabolic process"/>
    <property type="evidence" value="ECO:0007669"/>
    <property type="project" value="TreeGrafter"/>
</dbReference>
<dbReference type="InterPro" id="IPR036291">
    <property type="entry name" value="NAD(P)-bd_dom_sf"/>
</dbReference>
<dbReference type="AlphaFoldDB" id="A0A834XUT6"/>
<sequence length="253" mass="27276">MENVFALVTGGASGIGKATVKMIVSNGGKVVIADINPQGNALASELGKNVLFHQTDVTSEDSVDKAIEFIKDSFGKLNVVVNCAGIFCLERIYDFDNNKPQSLDNCKKVFEVNTFGTINVMARSIGLMKDNELDESGQRGVIINISSIAGFSTAPGLFAYGASKAAIHSLTESTAKHVACVGIRVVGIAPSLTKTPMTDKVAPQILDFVNKDLLFPRRLGQVDEITHTIKFLIENKFINSEIIRHDAGFRLSN</sequence>
<dbReference type="SUPFAM" id="SSF51735">
    <property type="entry name" value="NAD(P)-binding Rossmann-fold domains"/>
    <property type="match status" value="1"/>
</dbReference>
<dbReference type="GO" id="GO:0005739">
    <property type="term" value="C:mitochondrion"/>
    <property type="evidence" value="ECO:0007669"/>
    <property type="project" value="TreeGrafter"/>
</dbReference>
<dbReference type="PANTHER" id="PTHR43658">
    <property type="entry name" value="SHORT-CHAIN DEHYDROGENASE/REDUCTASE"/>
    <property type="match status" value="1"/>
</dbReference>
<dbReference type="Proteomes" id="UP000639338">
    <property type="component" value="Unassembled WGS sequence"/>
</dbReference>
<dbReference type="OrthoDB" id="1274115at2759"/>